<dbReference type="PROSITE" id="PS50835">
    <property type="entry name" value="IG_LIKE"/>
    <property type="match status" value="1"/>
</dbReference>
<feature type="domain" description="Ig-like" evidence="2">
    <location>
        <begin position="26"/>
        <end position="134"/>
    </location>
</feature>
<dbReference type="SMART" id="SM00409">
    <property type="entry name" value="IG"/>
    <property type="match status" value="1"/>
</dbReference>
<evidence type="ECO:0000313" key="4">
    <source>
        <dbReference type="Proteomes" id="UP000261540"/>
    </source>
</evidence>
<dbReference type="InterPro" id="IPR013106">
    <property type="entry name" value="Ig_V-set"/>
</dbReference>
<dbReference type="Pfam" id="PF07686">
    <property type="entry name" value="V-set"/>
    <property type="match status" value="1"/>
</dbReference>
<keyword evidence="1" id="KW-0472">Membrane</keyword>
<reference evidence="3" key="1">
    <citation type="submission" date="2025-08" db="UniProtKB">
        <authorList>
            <consortium name="Ensembl"/>
        </authorList>
    </citation>
    <scope>IDENTIFICATION</scope>
</reference>
<name>A0A3B3RXH5_9TELE</name>
<keyword evidence="1" id="KW-0812">Transmembrane</keyword>
<dbReference type="InterPro" id="IPR036179">
    <property type="entry name" value="Ig-like_dom_sf"/>
</dbReference>
<evidence type="ECO:0000259" key="2">
    <source>
        <dbReference type="PROSITE" id="PS50835"/>
    </source>
</evidence>
<dbReference type="SUPFAM" id="SSF48726">
    <property type="entry name" value="Immunoglobulin"/>
    <property type="match status" value="1"/>
</dbReference>
<dbReference type="InterPro" id="IPR007110">
    <property type="entry name" value="Ig-like_dom"/>
</dbReference>
<dbReference type="Ensembl" id="ENSPKIT00000003146.1">
    <property type="protein sequence ID" value="ENSPKIP00000022481.1"/>
    <property type="gene ID" value="ENSPKIG00000006472.1"/>
</dbReference>
<reference evidence="3" key="2">
    <citation type="submission" date="2025-09" db="UniProtKB">
        <authorList>
            <consortium name="Ensembl"/>
        </authorList>
    </citation>
    <scope>IDENTIFICATION</scope>
</reference>
<dbReference type="AlphaFoldDB" id="A0A3B3RXH5"/>
<evidence type="ECO:0000313" key="3">
    <source>
        <dbReference type="Ensembl" id="ENSPKIP00000022481.1"/>
    </source>
</evidence>
<protein>
    <recommendedName>
        <fullName evidence="2">Ig-like domain-containing protein</fullName>
    </recommendedName>
</protein>
<dbReference type="CDD" id="cd00099">
    <property type="entry name" value="IgV"/>
    <property type="match status" value="1"/>
</dbReference>
<sequence length="223" mass="24170">EILSIWIFECLFSVSVCLGVSTGVLPSALDALRQVLPGSTVALPCNFTIPSEITWIRQRSEEITMLGDTKTTLGNATVDTFNEGDRFTTIKDNRTGLINLWIKEVSEADLGIYFCSVRHHGRLVFGSGEHLTFSVAPQFAVFAAGPTSQTSFPVCWTLLAAVTPAGSLLIALLVYKLCHPAGKRRVSKHMGHILIMPHILGVLTTHWGASSVVGSLSLLCVEF</sequence>
<dbReference type="InterPro" id="IPR013783">
    <property type="entry name" value="Ig-like_fold"/>
</dbReference>
<proteinExistence type="predicted"/>
<keyword evidence="4" id="KW-1185">Reference proteome</keyword>
<evidence type="ECO:0000256" key="1">
    <source>
        <dbReference type="SAM" id="Phobius"/>
    </source>
</evidence>
<dbReference type="InterPro" id="IPR003599">
    <property type="entry name" value="Ig_sub"/>
</dbReference>
<accession>A0A3B3RXH5</accession>
<feature type="transmembrane region" description="Helical" evidence="1">
    <location>
        <begin position="156"/>
        <end position="178"/>
    </location>
</feature>
<organism evidence="3 4">
    <name type="scientific">Paramormyrops kingsleyae</name>
    <dbReference type="NCBI Taxonomy" id="1676925"/>
    <lineage>
        <taxon>Eukaryota</taxon>
        <taxon>Metazoa</taxon>
        <taxon>Chordata</taxon>
        <taxon>Craniata</taxon>
        <taxon>Vertebrata</taxon>
        <taxon>Euteleostomi</taxon>
        <taxon>Actinopterygii</taxon>
        <taxon>Neopterygii</taxon>
        <taxon>Teleostei</taxon>
        <taxon>Osteoglossocephala</taxon>
        <taxon>Osteoglossomorpha</taxon>
        <taxon>Osteoglossiformes</taxon>
        <taxon>Mormyridae</taxon>
        <taxon>Paramormyrops</taxon>
    </lineage>
</organism>
<keyword evidence="1" id="KW-1133">Transmembrane helix</keyword>
<dbReference type="Gene3D" id="2.60.40.10">
    <property type="entry name" value="Immunoglobulins"/>
    <property type="match status" value="1"/>
</dbReference>
<dbReference type="Proteomes" id="UP000261540">
    <property type="component" value="Unplaced"/>
</dbReference>